<name>A0A0F9ZK46_9BACT</name>
<protein>
    <recommendedName>
        <fullName evidence="3">RNA 2',3'-cyclic phosphodiesterase</fullName>
    </recommendedName>
</protein>
<dbReference type="SUPFAM" id="SSF55144">
    <property type="entry name" value="LigT-like"/>
    <property type="match status" value="1"/>
</dbReference>
<dbReference type="EMBL" id="LBOV01000002">
    <property type="protein sequence ID" value="KKP44519.1"/>
    <property type="molecule type" value="Genomic_DNA"/>
</dbReference>
<dbReference type="Proteomes" id="UP000034302">
    <property type="component" value="Unassembled WGS sequence"/>
</dbReference>
<accession>A0A0F9ZK46</accession>
<reference evidence="1 2" key="1">
    <citation type="journal article" date="2015" name="Nature">
        <title>rRNA introns, odd ribosomes, and small enigmatic genomes across a large radiation of phyla.</title>
        <authorList>
            <person name="Brown C.T."/>
            <person name="Hug L.A."/>
            <person name="Thomas B.C."/>
            <person name="Sharon I."/>
            <person name="Castelle C.J."/>
            <person name="Singh A."/>
            <person name="Wilkins M.J."/>
            <person name="Williams K.H."/>
            <person name="Banfield J.F."/>
        </authorList>
    </citation>
    <scope>NUCLEOTIDE SEQUENCE [LARGE SCALE GENOMIC DNA]</scope>
</reference>
<evidence type="ECO:0000313" key="2">
    <source>
        <dbReference type="Proteomes" id="UP000034302"/>
    </source>
</evidence>
<dbReference type="InterPro" id="IPR009097">
    <property type="entry name" value="Cyclic_Pdiesterase"/>
</dbReference>
<comment type="caution">
    <text evidence="1">The sequence shown here is derived from an EMBL/GenBank/DDBJ whole genome shotgun (WGS) entry which is preliminary data.</text>
</comment>
<evidence type="ECO:0000313" key="1">
    <source>
        <dbReference type="EMBL" id="KKP44519.1"/>
    </source>
</evidence>
<proteinExistence type="predicted"/>
<evidence type="ECO:0008006" key="3">
    <source>
        <dbReference type="Google" id="ProtNLM"/>
    </source>
</evidence>
<sequence length="187" mass="21671">MNYILGFLPDEESNYKIRKVIGEVGMVFDDFGIPVRWVKPQTYHVSLYYLGNNDSFIKRFFLKRKLSKIQFPSFDISLGNVKVGISRSYRELIYIDLREGGEQLRELLLKVRKTLGGDDVSMFVPHLTIGRINKDLSDEERRNVIKDIGNISGKLNTGKIKFRVNAMYYIESKDGVYSLKMKFDALP</sequence>
<gene>
    <name evidence="1" type="ORF">UR34_C0002G0022</name>
</gene>
<dbReference type="Gene3D" id="3.90.1140.10">
    <property type="entry name" value="Cyclic phosphodiesterase"/>
    <property type="match status" value="1"/>
</dbReference>
<dbReference type="AlphaFoldDB" id="A0A0F9ZK46"/>
<organism evidence="1 2">
    <name type="scientific">candidate division WS6 bacterium GW2011_GWC1_33_20</name>
    <dbReference type="NCBI Taxonomy" id="1619089"/>
    <lineage>
        <taxon>Bacteria</taxon>
        <taxon>Candidatus Dojkabacteria</taxon>
    </lineage>
</organism>